<accession>A0ACA9SLF8</accession>
<evidence type="ECO:0000313" key="1">
    <source>
        <dbReference type="EMBL" id="CAG8842971.1"/>
    </source>
</evidence>
<proteinExistence type="predicted"/>
<keyword evidence="2" id="KW-1185">Reference proteome</keyword>
<comment type="caution">
    <text evidence="1">The sequence shown here is derived from an EMBL/GenBank/DDBJ whole genome shotgun (WGS) entry which is preliminary data.</text>
</comment>
<evidence type="ECO:0000313" key="2">
    <source>
        <dbReference type="Proteomes" id="UP000789920"/>
    </source>
</evidence>
<name>A0ACA9SLF8_9GLOM</name>
<protein>
    <submittedName>
        <fullName evidence="1">15748_t:CDS:1</fullName>
    </submittedName>
</protein>
<feature type="non-terminal residue" evidence="1">
    <location>
        <position position="201"/>
    </location>
</feature>
<sequence length="201" mass="22745">DNNQFVLDQFDSSTSESSALNQESSALNQPESSALNQPESSALNQPESSVHPILDRSGSLSNQEFSASTLNQEFSTSHKPESDKSRSSIINKSGLSTLFQDDNNDKCRLPLCEIQNIQSHKLSREYANKSLVEYRTRMKDQMLKKNKHPLEYSINDYVCIAIPKIDRNSIDRPTLPCKVIEELPNQTYRLQCKNGILNTTY</sequence>
<dbReference type="Proteomes" id="UP000789920">
    <property type="component" value="Unassembled WGS sequence"/>
</dbReference>
<organism evidence="1 2">
    <name type="scientific">Racocetra persica</name>
    <dbReference type="NCBI Taxonomy" id="160502"/>
    <lineage>
        <taxon>Eukaryota</taxon>
        <taxon>Fungi</taxon>
        <taxon>Fungi incertae sedis</taxon>
        <taxon>Mucoromycota</taxon>
        <taxon>Glomeromycotina</taxon>
        <taxon>Glomeromycetes</taxon>
        <taxon>Diversisporales</taxon>
        <taxon>Gigasporaceae</taxon>
        <taxon>Racocetra</taxon>
    </lineage>
</organism>
<dbReference type="EMBL" id="CAJVQC010136432">
    <property type="protein sequence ID" value="CAG8842971.1"/>
    <property type="molecule type" value="Genomic_DNA"/>
</dbReference>
<reference evidence="1" key="1">
    <citation type="submission" date="2021-06" db="EMBL/GenBank/DDBJ databases">
        <authorList>
            <person name="Kallberg Y."/>
            <person name="Tangrot J."/>
            <person name="Rosling A."/>
        </authorList>
    </citation>
    <scope>NUCLEOTIDE SEQUENCE</scope>
    <source>
        <strain evidence="1">MA461A</strain>
    </source>
</reference>
<feature type="non-terminal residue" evidence="1">
    <location>
        <position position="1"/>
    </location>
</feature>
<gene>
    <name evidence="1" type="ORF">RPERSI_LOCUS32557</name>
</gene>